<organism evidence="2 3">
    <name type="scientific">Tritrichomonas foetus</name>
    <dbReference type="NCBI Taxonomy" id="1144522"/>
    <lineage>
        <taxon>Eukaryota</taxon>
        <taxon>Metamonada</taxon>
        <taxon>Parabasalia</taxon>
        <taxon>Tritrichomonadida</taxon>
        <taxon>Tritrichomonadidae</taxon>
        <taxon>Tritrichomonas</taxon>
    </lineage>
</organism>
<feature type="transmembrane region" description="Helical" evidence="1">
    <location>
        <begin position="186"/>
        <end position="212"/>
    </location>
</feature>
<dbReference type="Proteomes" id="UP000179807">
    <property type="component" value="Unassembled WGS sequence"/>
</dbReference>
<keyword evidence="1" id="KW-0472">Membrane</keyword>
<gene>
    <name evidence="2" type="ORF">TRFO_06739</name>
</gene>
<dbReference type="VEuPathDB" id="TrichDB:TRFO_06739"/>
<dbReference type="RefSeq" id="XP_068356610.1">
    <property type="nucleotide sequence ID" value="XM_068493271.1"/>
</dbReference>
<keyword evidence="1" id="KW-0812">Transmembrane</keyword>
<dbReference type="EMBL" id="MLAK01000827">
    <property type="protein sequence ID" value="OHT03474.1"/>
    <property type="molecule type" value="Genomic_DNA"/>
</dbReference>
<dbReference type="AlphaFoldDB" id="A0A1J4JXR9"/>
<evidence type="ECO:0000256" key="1">
    <source>
        <dbReference type="SAM" id="Phobius"/>
    </source>
</evidence>
<name>A0A1J4JXR9_9EUKA</name>
<reference evidence="2" key="1">
    <citation type="submission" date="2016-10" db="EMBL/GenBank/DDBJ databases">
        <authorList>
            <person name="Benchimol M."/>
            <person name="Almeida L.G."/>
            <person name="Vasconcelos A.T."/>
            <person name="Perreira-Neves A."/>
            <person name="Rosa I.A."/>
            <person name="Tasca T."/>
            <person name="Bogo M.R."/>
            <person name="de Souza W."/>
        </authorList>
    </citation>
    <scope>NUCLEOTIDE SEQUENCE [LARGE SCALE GENOMIC DNA]</scope>
    <source>
        <strain evidence="2">K</strain>
    </source>
</reference>
<accession>A0A1J4JXR9</accession>
<comment type="caution">
    <text evidence="2">The sequence shown here is derived from an EMBL/GenBank/DDBJ whole genome shotgun (WGS) entry which is preliminary data.</text>
</comment>
<dbReference type="GeneID" id="94827975"/>
<sequence>MLFALLIFSINARPKHRVLKDILSTSYLDDISSRTAIRSDLNNTYFFISSSSHNLSYSIISKQNIHEATKFPYLKEKQFYLNISNPFSFLYFKALPKTYASISYISLSNDECAHGIIFVEDESQVAKNDQRCYFQPASEKHSAVLFTPTQKYESSLMKRSPHIDSLTLLDDPNGYRNKISKQKVPFYTIVFSSGLFVIAFIVVSVFLVFICAGKAAVGAESSSSTSPELKAARKKVFNAPSGQVTQPYYGNYGITPNYVKGPHQMPAVSPLQPPMSQPQVLMQQQQMMMQSQMSMQPSMLPPQPQGYCPMGVKPYEGAVPMPRGDSRQYFPDVSNQIPQPYPGQPGMPY</sequence>
<evidence type="ECO:0000313" key="3">
    <source>
        <dbReference type="Proteomes" id="UP000179807"/>
    </source>
</evidence>
<evidence type="ECO:0000313" key="2">
    <source>
        <dbReference type="EMBL" id="OHT03474.1"/>
    </source>
</evidence>
<proteinExistence type="predicted"/>
<keyword evidence="3" id="KW-1185">Reference proteome</keyword>
<keyword evidence="1" id="KW-1133">Transmembrane helix</keyword>
<protein>
    <submittedName>
        <fullName evidence="2">Uncharacterized protein</fullName>
    </submittedName>
</protein>